<keyword evidence="1" id="KW-0732">Signal</keyword>
<dbReference type="InterPro" id="IPR016187">
    <property type="entry name" value="CTDL_fold"/>
</dbReference>
<dbReference type="InterPro" id="IPR016186">
    <property type="entry name" value="C-type_lectin-like/link_sf"/>
</dbReference>
<dbReference type="SMART" id="SM00034">
    <property type="entry name" value="CLECT"/>
    <property type="match status" value="1"/>
</dbReference>
<comment type="caution">
    <text evidence="3">The sequence shown here is derived from an EMBL/GenBank/DDBJ whole genome shotgun (WGS) entry which is preliminary data.</text>
</comment>
<organism evidence="3 4">
    <name type="scientific">Potamilus streckersoni</name>
    <dbReference type="NCBI Taxonomy" id="2493646"/>
    <lineage>
        <taxon>Eukaryota</taxon>
        <taxon>Metazoa</taxon>
        <taxon>Spiralia</taxon>
        <taxon>Lophotrochozoa</taxon>
        <taxon>Mollusca</taxon>
        <taxon>Bivalvia</taxon>
        <taxon>Autobranchia</taxon>
        <taxon>Heteroconchia</taxon>
        <taxon>Palaeoheterodonta</taxon>
        <taxon>Unionida</taxon>
        <taxon>Unionoidea</taxon>
        <taxon>Unionidae</taxon>
        <taxon>Ambleminae</taxon>
        <taxon>Lampsilini</taxon>
        <taxon>Potamilus</taxon>
    </lineage>
</organism>
<evidence type="ECO:0000259" key="2">
    <source>
        <dbReference type="PROSITE" id="PS50041"/>
    </source>
</evidence>
<dbReference type="CDD" id="cd00037">
    <property type="entry name" value="CLECT"/>
    <property type="match status" value="1"/>
</dbReference>
<name>A0AAE0S0H5_9BIVA</name>
<dbReference type="EMBL" id="JAEAOA010001621">
    <property type="protein sequence ID" value="KAK3582963.1"/>
    <property type="molecule type" value="Genomic_DNA"/>
</dbReference>
<feature type="domain" description="C-type lectin" evidence="2">
    <location>
        <begin position="32"/>
        <end position="153"/>
    </location>
</feature>
<feature type="non-terminal residue" evidence="3">
    <location>
        <position position="1"/>
    </location>
</feature>
<dbReference type="InterPro" id="IPR001304">
    <property type="entry name" value="C-type_lectin-like"/>
</dbReference>
<protein>
    <recommendedName>
        <fullName evidence="2">C-type lectin domain-containing protein</fullName>
    </recommendedName>
</protein>
<feature type="signal peptide" evidence="1">
    <location>
        <begin position="1"/>
        <end position="23"/>
    </location>
</feature>
<reference evidence="3" key="3">
    <citation type="submission" date="2023-05" db="EMBL/GenBank/DDBJ databases">
        <authorList>
            <person name="Smith C.H."/>
        </authorList>
    </citation>
    <scope>NUCLEOTIDE SEQUENCE</scope>
    <source>
        <strain evidence="3">CHS0354</strain>
        <tissue evidence="3">Mantle</tissue>
    </source>
</reference>
<keyword evidence="4" id="KW-1185">Reference proteome</keyword>
<dbReference type="Proteomes" id="UP001195483">
    <property type="component" value="Unassembled WGS sequence"/>
</dbReference>
<proteinExistence type="predicted"/>
<dbReference type="PROSITE" id="PS50041">
    <property type="entry name" value="C_TYPE_LECTIN_2"/>
    <property type="match status" value="1"/>
</dbReference>
<reference evidence="3" key="2">
    <citation type="journal article" date="2021" name="Genome Biol. Evol.">
        <title>Developing a high-quality reference genome for a parasitic bivalve with doubly uniparental inheritance (Bivalvia: Unionida).</title>
        <authorList>
            <person name="Smith C.H."/>
        </authorList>
    </citation>
    <scope>NUCLEOTIDE SEQUENCE</scope>
    <source>
        <strain evidence="3">CHS0354</strain>
        <tissue evidence="3">Mantle</tissue>
    </source>
</reference>
<evidence type="ECO:0000313" key="4">
    <source>
        <dbReference type="Proteomes" id="UP001195483"/>
    </source>
</evidence>
<gene>
    <name evidence="3" type="ORF">CHS0354_027075</name>
</gene>
<dbReference type="PANTHER" id="PTHR22803">
    <property type="entry name" value="MANNOSE, PHOSPHOLIPASE, LECTIN RECEPTOR RELATED"/>
    <property type="match status" value="1"/>
</dbReference>
<feature type="chain" id="PRO_5042135731" description="C-type lectin domain-containing protein" evidence="1">
    <location>
        <begin position="24"/>
        <end position="154"/>
    </location>
</feature>
<accession>A0AAE0S0H5</accession>
<dbReference type="Pfam" id="PF00059">
    <property type="entry name" value="Lectin_C"/>
    <property type="match status" value="1"/>
</dbReference>
<dbReference type="InterPro" id="IPR050111">
    <property type="entry name" value="C-type_lectin/snaclec_domain"/>
</dbReference>
<dbReference type="Gene3D" id="3.10.100.10">
    <property type="entry name" value="Mannose-Binding Protein A, subunit A"/>
    <property type="match status" value="1"/>
</dbReference>
<reference evidence="3" key="1">
    <citation type="journal article" date="2021" name="Genome Biol. Evol.">
        <title>A High-Quality Reference Genome for a Parasitic Bivalve with Doubly Uniparental Inheritance (Bivalvia: Unionida).</title>
        <authorList>
            <person name="Smith C.H."/>
        </authorList>
    </citation>
    <scope>NUCLEOTIDE SEQUENCE</scope>
    <source>
        <strain evidence="3">CHS0354</strain>
    </source>
</reference>
<evidence type="ECO:0000256" key="1">
    <source>
        <dbReference type="SAM" id="SignalP"/>
    </source>
</evidence>
<dbReference type="SUPFAM" id="SSF56436">
    <property type="entry name" value="C-type lectin-like"/>
    <property type="match status" value="1"/>
</dbReference>
<evidence type="ECO:0000313" key="3">
    <source>
        <dbReference type="EMBL" id="KAK3582963.1"/>
    </source>
</evidence>
<dbReference type="AlphaFoldDB" id="A0AAE0S0H5"/>
<sequence>MAANVMVLFGLLTIGLWLEKADAVCPDGFIPHNGKCYDLLPVQASWAEALHYCEIFGATLAVIENESEQNFIAGLLSRLHDSIPSQHVWLGGTDLLEEGKFIRPDSMVPLTYFKWAPTEPDNLNGQHCIGMFRDQHFLWDDMDCEAQDFPLCEK</sequence>